<organism evidence="2 3">
    <name type="scientific">Dermatophagoides pteronyssinus</name>
    <name type="common">European house dust mite</name>
    <dbReference type="NCBI Taxonomy" id="6956"/>
    <lineage>
        <taxon>Eukaryota</taxon>
        <taxon>Metazoa</taxon>
        <taxon>Ecdysozoa</taxon>
        <taxon>Arthropoda</taxon>
        <taxon>Chelicerata</taxon>
        <taxon>Arachnida</taxon>
        <taxon>Acari</taxon>
        <taxon>Acariformes</taxon>
        <taxon>Sarcoptiformes</taxon>
        <taxon>Astigmata</taxon>
        <taxon>Psoroptidia</taxon>
        <taxon>Analgoidea</taxon>
        <taxon>Pyroglyphidae</taxon>
        <taxon>Dermatophagoidinae</taxon>
        <taxon>Dermatophagoides</taxon>
    </lineage>
</organism>
<protein>
    <submittedName>
        <fullName evidence="2">Uncharacterized protein</fullName>
    </submittedName>
</protein>
<keyword evidence="3" id="KW-1185">Reference proteome</keyword>
<feature type="transmembrane region" description="Helical" evidence="1">
    <location>
        <begin position="67"/>
        <end position="86"/>
    </location>
</feature>
<reference evidence="2 3" key="1">
    <citation type="journal article" date="2018" name="J. Allergy Clin. Immunol.">
        <title>High-quality assembly of Dermatophagoides pteronyssinus genome and transcriptome reveals a wide range of novel allergens.</title>
        <authorList>
            <person name="Liu X.Y."/>
            <person name="Yang K.Y."/>
            <person name="Wang M.Q."/>
            <person name="Kwok J.S."/>
            <person name="Zeng X."/>
            <person name="Yang Z."/>
            <person name="Xiao X.J."/>
            <person name="Lau C.P."/>
            <person name="Li Y."/>
            <person name="Huang Z.M."/>
            <person name="Ba J.G."/>
            <person name="Yim A.K."/>
            <person name="Ouyang C.Y."/>
            <person name="Ngai S.M."/>
            <person name="Chan T.F."/>
            <person name="Leung E.L."/>
            <person name="Liu L."/>
            <person name="Liu Z.G."/>
            <person name="Tsui S.K."/>
        </authorList>
    </citation>
    <scope>NUCLEOTIDE SEQUENCE [LARGE SCALE GENOMIC DNA]</scope>
    <source>
        <strain evidence="2">Derp</strain>
    </source>
</reference>
<proteinExistence type="predicted"/>
<comment type="caution">
    <text evidence="2">The sequence shown here is derived from an EMBL/GenBank/DDBJ whole genome shotgun (WGS) entry which is preliminary data.</text>
</comment>
<feature type="transmembrane region" description="Helical" evidence="1">
    <location>
        <begin position="38"/>
        <end position="55"/>
    </location>
</feature>
<dbReference type="Proteomes" id="UP000887458">
    <property type="component" value="Unassembled WGS sequence"/>
</dbReference>
<dbReference type="EMBL" id="NJHN03000017">
    <property type="protein sequence ID" value="KAH9425905.1"/>
    <property type="molecule type" value="Genomic_DNA"/>
</dbReference>
<keyword evidence="1" id="KW-0472">Membrane</keyword>
<reference evidence="2 3" key="2">
    <citation type="journal article" date="2022" name="Mol. Biol. Evol.">
        <title>Comparative Genomics Reveals Insights into the Divergent Evolution of Astigmatic Mites and Household Pest Adaptations.</title>
        <authorList>
            <person name="Xiong Q."/>
            <person name="Wan A.T."/>
            <person name="Liu X."/>
            <person name="Fung C.S."/>
            <person name="Xiao X."/>
            <person name="Malainual N."/>
            <person name="Hou J."/>
            <person name="Wang L."/>
            <person name="Wang M."/>
            <person name="Yang K.Y."/>
            <person name="Cui Y."/>
            <person name="Leung E.L."/>
            <person name="Nong W."/>
            <person name="Shin S.K."/>
            <person name="Au S.W."/>
            <person name="Jeong K.Y."/>
            <person name="Chew F.T."/>
            <person name="Hui J.H."/>
            <person name="Leung T.F."/>
            <person name="Tungtrongchitr A."/>
            <person name="Zhong N."/>
            <person name="Liu Z."/>
            <person name="Tsui S.K."/>
        </authorList>
    </citation>
    <scope>NUCLEOTIDE SEQUENCE [LARGE SCALE GENOMIC DNA]</scope>
    <source>
        <strain evidence="2">Derp</strain>
    </source>
</reference>
<evidence type="ECO:0000313" key="3">
    <source>
        <dbReference type="Proteomes" id="UP000887458"/>
    </source>
</evidence>
<name>A0ABQ8JU08_DERPT</name>
<gene>
    <name evidence="2" type="ORF">DERP_005124</name>
</gene>
<keyword evidence="1" id="KW-1133">Transmembrane helix</keyword>
<evidence type="ECO:0000313" key="2">
    <source>
        <dbReference type="EMBL" id="KAH9425905.1"/>
    </source>
</evidence>
<keyword evidence="1" id="KW-0812">Transmembrane</keyword>
<evidence type="ECO:0000256" key="1">
    <source>
        <dbReference type="SAM" id="Phobius"/>
    </source>
</evidence>
<sequence length="120" mass="13226">MSKAICLTILSSSIIICPPISFDLIIIVDDNDDDELALIAFIVTISDLLSARNFINKIRIILIRNKKLTATQIIIGTLTINIVLLLPKPSQQSFSRTDDKNSTDNAQPTTQIVGNIHPIK</sequence>
<accession>A0ABQ8JU08</accession>